<keyword evidence="1" id="KW-0472">Membrane</keyword>
<dbReference type="PANTHER" id="PTHR37309">
    <property type="entry name" value="SLR0284 PROTEIN"/>
    <property type="match status" value="1"/>
</dbReference>
<gene>
    <name evidence="2" type="ORF">ACD_2C00010G0002</name>
</gene>
<evidence type="ECO:0000256" key="1">
    <source>
        <dbReference type="SAM" id="Phobius"/>
    </source>
</evidence>
<name>K2GIM5_9BACT</name>
<feature type="transmembrane region" description="Helical" evidence="1">
    <location>
        <begin position="88"/>
        <end position="110"/>
    </location>
</feature>
<keyword evidence="1" id="KW-0812">Transmembrane</keyword>
<feature type="transmembrane region" description="Helical" evidence="1">
    <location>
        <begin position="53"/>
        <end position="76"/>
    </location>
</feature>
<dbReference type="EMBL" id="AMFJ01000010">
    <property type="protein sequence ID" value="EKE30309.1"/>
    <property type="molecule type" value="Genomic_DNA"/>
</dbReference>
<evidence type="ECO:0008006" key="3">
    <source>
        <dbReference type="Google" id="ProtNLM"/>
    </source>
</evidence>
<protein>
    <recommendedName>
        <fullName evidence="3">Phage holin family protein</fullName>
    </recommendedName>
</protein>
<organism evidence="2">
    <name type="scientific">uncultured bacterium</name>
    <name type="common">gcode 4</name>
    <dbReference type="NCBI Taxonomy" id="1234023"/>
    <lineage>
        <taxon>Bacteria</taxon>
        <taxon>environmental samples</taxon>
    </lineage>
</organism>
<dbReference type="InterPro" id="IPR007165">
    <property type="entry name" value="Phage_holin_4_2"/>
</dbReference>
<reference evidence="2" key="1">
    <citation type="journal article" date="2012" name="Science">
        <title>Fermentation, hydrogen, and sulfur metabolism in multiple uncultivated bacterial phyla.</title>
        <authorList>
            <person name="Wrighton K.C."/>
            <person name="Thomas B.C."/>
            <person name="Sharon I."/>
            <person name="Miller C.S."/>
            <person name="Castelle C.J."/>
            <person name="VerBerkmoes N.C."/>
            <person name="Wilkins M.J."/>
            <person name="Hettich R.L."/>
            <person name="Lipton M.S."/>
            <person name="Williams K.H."/>
            <person name="Long P.E."/>
            <person name="Banfield J.F."/>
        </authorList>
    </citation>
    <scope>NUCLEOTIDE SEQUENCE [LARGE SCALE GENOMIC DNA]</scope>
</reference>
<dbReference type="PANTHER" id="PTHR37309:SF1">
    <property type="entry name" value="SLR0284 PROTEIN"/>
    <property type="match status" value="1"/>
</dbReference>
<feature type="transmembrane region" description="Helical" evidence="1">
    <location>
        <begin position="28"/>
        <end position="46"/>
    </location>
</feature>
<evidence type="ECO:0000313" key="2">
    <source>
        <dbReference type="EMBL" id="EKE30309.1"/>
    </source>
</evidence>
<accession>K2GIM5</accession>
<dbReference type="AlphaFoldDB" id="K2GIM5"/>
<comment type="caution">
    <text evidence="2">The sequence shown here is derived from an EMBL/GenBank/DDBJ whole genome shotgun (WGS) entry which is preliminary data.</text>
</comment>
<keyword evidence="1" id="KW-1133">Transmembrane helix</keyword>
<dbReference type="Pfam" id="PF04020">
    <property type="entry name" value="Phage_holin_4_2"/>
    <property type="match status" value="1"/>
</dbReference>
<sequence>MSLLINLLISALAVLATAYILPWVVISWFWTAIIVAIVLWIINAFIRPILILLTLPINILTIWLFTLVINAILILLVSEIVPWFKVNWFWWALIFSVVLSIINGLLFTFIK</sequence>
<proteinExistence type="predicted"/>